<dbReference type="InterPro" id="IPR006501">
    <property type="entry name" value="Pectinesterase_inhib_dom"/>
</dbReference>
<dbReference type="Pfam" id="PF04043">
    <property type="entry name" value="PMEI"/>
    <property type="match status" value="1"/>
</dbReference>
<proteinExistence type="predicted"/>
<dbReference type="EMBL" id="SMMG02000012">
    <property type="protein sequence ID" value="KAA3454521.1"/>
    <property type="molecule type" value="Genomic_DNA"/>
</dbReference>
<organism evidence="2 3">
    <name type="scientific">Gossypium australe</name>
    <dbReference type="NCBI Taxonomy" id="47621"/>
    <lineage>
        <taxon>Eukaryota</taxon>
        <taxon>Viridiplantae</taxon>
        <taxon>Streptophyta</taxon>
        <taxon>Embryophyta</taxon>
        <taxon>Tracheophyta</taxon>
        <taxon>Spermatophyta</taxon>
        <taxon>Magnoliopsida</taxon>
        <taxon>eudicotyledons</taxon>
        <taxon>Gunneridae</taxon>
        <taxon>Pentapetalae</taxon>
        <taxon>rosids</taxon>
        <taxon>malvids</taxon>
        <taxon>Malvales</taxon>
        <taxon>Malvaceae</taxon>
        <taxon>Malvoideae</taxon>
        <taxon>Gossypium</taxon>
    </lineage>
</organism>
<evidence type="ECO:0000313" key="2">
    <source>
        <dbReference type="EMBL" id="KAA3454521.1"/>
    </source>
</evidence>
<dbReference type="GO" id="GO:0004857">
    <property type="term" value="F:enzyme inhibitor activity"/>
    <property type="evidence" value="ECO:0007669"/>
    <property type="project" value="InterPro"/>
</dbReference>
<dbReference type="AlphaFoldDB" id="A0A5B6U932"/>
<dbReference type="OrthoDB" id="770764at2759"/>
<evidence type="ECO:0000259" key="1">
    <source>
        <dbReference type="Pfam" id="PF04043"/>
    </source>
</evidence>
<dbReference type="SUPFAM" id="SSF101148">
    <property type="entry name" value="Plant invertase/pectin methylesterase inhibitor"/>
    <property type="match status" value="1"/>
</dbReference>
<evidence type="ECO:0000313" key="3">
    <source>
        <dbReference type="Proteomes" id="UP000325315"/>
    </source>
</evidence>
<feature type="domain" description="Pectinesterase inhibitor" evidence="1">
    <location>
        <begin position="42"/>
        <end position="171"/>
    </location>
</feature>
<reference evidence="3" key="1">
    <citation type="journal article" date="2019" name="Plant Biotechnol. J.">
        <title>Genome sequencing of the Australian wild diploid species Gossypium australe highlights disease resistance and delayed gland morphogenesis.</title>
        <authorList>
            <person name="Cai Y."/>
            <person name="Cai X."/>
            <person name="Wang Q."/>
            <person name="Wang P."/>
            <person name="Zhang Y."/>
            <person name="Cai C."/>
            <person name="Xu Y."/>
            <person name="Wang K."/>
            <person name="Zhou Z."/>
            <person name="Wang C."/>
            <person name="Geng S."/>
            <person name="Li B."/>
            <person name="Dong Q."/>
            <person name="Hou Y."/>
            <person name="Wang H."/>
            <person name="Ai P."/>
            <person name="Liu Z."/>
            <person name="Yi F."/>
            <person name="Sun M."/>
            <person name="An G."/>
            <person name="Cheng J."/>
            <person name="Zhang Y."/>
            <person name="Shi Q."/>
            <person name="Xie Y."/>
            <person name="Shi X."/>
            <person name="Chang Y."/>
            <person name="Huang F."/>
            <person name="Chen Y."/>
            <person name="Hong S."/>
            <person name="Mi L."/>
            <person name="Sun Q."/>
            <person name="Zhang L."/>
            <person name="Zhou B."/>
            <person name="Peng R."/>
            <person name="Zhang X."/>
            <person name="Liu F."/>
        </authorList>
    </citation>
    <scope>NUCLEOTIDE SEQUENCE [LARGE SCALE GENOMIC DNA]</scope>
    <source>
        <strain evidence="3">cv. PA1801</strain>
    </source>
</reference>
<dbReference type="Gene3D" id="1.20.140.40">
    <property type="entry name" value="Invertase/pectin methylesterase inhibitor family protein"/>
    <property type="match status" value="1"/>
</dbReference>
<dbReference type="CDD" id="cd15800">
    <property type="entry name" value="PMEI-like_2"/>
    <property type="match status" value="1"/>
</dbReference>
<gene>
    <name evidence="2" type="ORF">EPI10_017630</name>
</gene>
<keyword evidence="3" id="KW-1185">Reference proteome</keyword>
<name>A0A5B6U932_9ROSI</name>
<comment type="caution">
    <text evidence="2">The sequence shown here is derived from an EMBL/GenBank/DDBJ whole genome shotgun (WGS) entry which is preliminary data.</text>
</comment>
<dbReference type="Proteomes" id="UP000325315">
    <property type="component" value="Unassembled WGS sequence"/>
</dbReference>
<accession>A0A5B6U932</accession>
<dbReference type="InterPro" id="IPR035513">
    <property type="entry name" value="Invertase/methylesterase_inhib"/>
</dbReference>
<protein>
    <submittedName>
        <fullName evidence="2">Pectinesterase inhibitor</fullName>
    </submittedName>
</protein>
<sequence length="182" mass="20255">MSTTAASVALVPSSFEAQFFNFSQLQKDQTFSILSIDVDPKLQKLCGETDYPIECLTSTIPFLDENVAINPCLFSNKTKETLDKAFELSVNPPPSRLFLSCLETCIDNYNSILESKKKILDAIPVGDANQVSMELSFNMENVFACEDTFKEAEIESSITELNSLLVKIITNNIIISVDMINF</sequence>